<organism evidence="1 2">
    <name type="scientific">Helicobacter acinonychis (strain Sheeba)</name>
    <dbReference type="NCBI Taxonomy" id="382638"/>
    <lineage>
        <taxon>Bacteria</taxon>
        <taxon>Pseudomonadati</taxon>
        <taxon>Campylobacterota</taxon>
        <taxon>Epsilonproteobacteria</taxon>
        <taxon>Campylobacterales</taxon>
        <taxon>Helicobacteraceae</taxon>
        <taxon>Helicobacter</taxon>
    </lineage>
</organism>
<sequence length="59" mass="6973">MYQNLNNKKNSCLNPILILVNYFMSDNANPTYIKKDDDFHVERILPQKPNPSSQWAKDF</sequence>
<evidence type="ECO:0000313" key="1">
    <source>
        <dbReference type="EMBL" id="CAK00464.1"/>
    </source>
</evidence>
<keyword evidence="2" id="KW-1185">Reference proteome</keyword>
<evidence type="ECO:0000313" key="2">
    <source>
        <dbReference type="Proteomes" id="UP000000775"/>
    </source>
</evidence>
<dbReference type="KEGG" id="hac:Hac_1769"/>
<gene>
    <name evidence="1" type="primary">fragment 2</name>
    <name evidence="1" type="ordered locus">Hac_1769</name>
</gene>
<protein>
    <submittedName>
        <fullName evidence="1">Uncharacterized protein</fullName>
    </submittedName>
</protein>
<dbReference type="HOGENOM" id="CLU_2954164_0_0_7"/>
<name>Q17V62_HELAH</name>
<dbReference type="AlphaFoldDB" id="Q17V62"/>
<dbReference type="Proteomes" id="UP000000775">
    <property type="component" value="Chromosome"/>
</dbReference>
<dbReference type="STRING" id="382638.Hac_1769"/>
<proteinExistence type="predicted"/>
<reference evidence="1 2" key="1">
    <citation type="journal article" date="2006" name="PLoS Genet.">
        <title>Who ate whom? Adaptive Helicobacter genomic changes that accompanied a host jump from early humans to large felines.</title>
        <authorList>
            <person name="Eppinger M."/>
            <person name="Baar C."/>
            <person name="Linz B."/>
            <person name="Raddatz G."/>
            <person name="Lanz C."/>
            <person name="Keller H."/>
            <person name="Morelli G."/>
            <person name="Gressmann H."/>
            <person name="Achtman M."/>
            <person name="Schuster S.C."/>
        </authorList>
    </citation>
    <scope>NUCLEOTIDE SEQUENCE [LARGE SCALE GENOMIC DNA]</scope>
    <source>
        <strain evidence="1 2">Sheeba</strain>
    </source>
</reference>
<dbReference type="EMBL" id="AM260522">
    <property type="protein sequence ID" value="CAK00464.1"/>
    <property type="molecule type" value="Genomic_DNA"/>
</dbReference>
<accession>Q17V62</accession>